<gene>
    <name evidence="5" type="ORF">FSCOSCO3_A026882</name>
</gene>
<feature type="non-terminal residue" evidence="5">
    <location>
        <position position="221"/>
    </location>
</feature>
<keyword evidence="6" id="KW-1185">Reference proteome</keyword>
<dbReference type="PANTHER" id="PTHR16675">
    <property type="entry name" value="MHC CLASS I-RELATED"/>
    <property type="match status" value="1"/>
</dbReference>
<evidence type="ECO:0000313" key="5">
    <source>
        <dbReference type="EMBL" id="CAK6983607.1"/>
    </source>
</evidence>
<dbReference type="InterPro" id="IPR050208">
    <property type="entry name" value="MHC_class-I_related"/>
</dbReference>
<feature type="chain" id="PRO_5043527769" evidence="3">
    <location>
        <begin position="18"/>
        <end position="221"/>
    </location>
</feature>
<sequence length="221" mass="25381">MKILVFLVLLGLHSAAAVTHSMKYFQTASSQVPNFPEYVAVRTFDDVQVEHYDSNTMKAVPKHDWVDEFPEDSLSWKWETESHRGNQQFFKASLETLREHFNQTGGVHVIQQMHGCELDNETGEVNGFYQYGYDGEDFLSIDLKTLIWIAANPQAVITKLKWEKTGEGERWKNAITQICVEWLMEYVNYGRSALLRTDLPSVSLLQKTPSSPVRCFATGFY</sequence>
<dbReference type="InterPro" id="IPR037055">
    <property type="entry name" value="MHC_I-like_Ag-recog_sf"/>
</dbReference>
<evidence type="ECO:0000256" key="3">
    <source>
        <dbReference type="SAM" id="SignalP"/>
    </source>
</evidence>
<keyword evidence="3" id="KW-0732">Signal</keyword>
<proteinExistence type="inferred from homology"/>
<dbReference type="AlphaFoldDB" id="A0AAV1QGU8"/>
<dbReference type="GO" id="GO:0005615">
    <property type="term" value="C:extracellular space"/>
    <property type="evidence" value="ECO:0007669"/>
    <property type="project" value="TreeGrafter"/>
</dbReference>
<dbReference type="EMBL" id="CAWUFR010001381">
    <property type="protein sequence ID" value="CAK6983607.1"/>
    <property type="molecule type" value="Genomic_DNA"/>
</dbReference>
<evidence type="ECO:0000256" key="2">
    <source>
        <dbReference type="RuleBase" id="RU004439"/>
    </source>
</evidence>
<dbReference type="Proteomes" id="UP001314229">
    <property type="component" value="Unassembled WGS sequence"/>
</dbReference>
<comment type="caution">
    <text evidence="5">The sequence shown here is derived from an EMBL/GenBank/DDBJ whole genome shotgun (WGS) entry which is preliminary data.</text>
</comment>
<feature type="domain" description="MHC class I-like antigen recognition-like" evidence="4">
    <location>
        <begin position="19"/>
        <end position="194"/>
    </location>
</feature>
<dbReference type="InterPro" id="IPR011161">
    <property type="entry name" value="MHC_I-like_Ag-recog"/>
</dbReference>
<accession>A0AAV1QGU8</accession>
<dbReference type="Gene3D" id="3.30.500.10">
    <property type="entry name" value="MHC class I-like antigen recognition-like"/>
    <property type="match status" value="1"/>
</dbReference>
<protein>
    <submittedName>
        <fullName evidence="5">BOLA class I histocompatibility antigen, alpha chain BL3-7-like</fullName>
    </submittedName>
</protein>
<evidence type="ECO:0000256" key="1">
    <source>
        <dbReference type="ARBA" id="ARBA00023180"/>
    </source>
</evidence>
<feature type="signal peptide" evidence="3">
    <location>
        <begin position="1"/>
        <end position="17"/>
    </location>
</feature>
<keyword evidence="1" id="KW-0325">Glycoprotein</keyword>
<comment type="similarity">
    <text evidence="2">Belongs to the MHC class I family.</text>
</comment>
<dbReference type="InterPro" id="IPR011162">
    <property type="entry name" value="MHC_I/II-like_Ag-recog"/>
</dbReference>
<dbReference type="GO" id="GO:0009897">
    <property type="term" value="C:external side of plasma membrane"/>
    <property type="evidence" value="ECO:0007669"/>
    <property type="project" value="TreeGrafter"/>
</dbReference>
<reference evidence="5 6" key="1">
    <citation type="submission" date="2024-01" db="EMBL/GenBank/DDBJ databases">
        <authorList>
            <person name="Alioto T."/>
            <person name="Alioto T."/>
            <person name="Gomez Garrido J."/>
        </authorList>
    </citation>
    <scope>NUCLEOTIDE SEQUENCE [LARGE SCALE GENOMIC DNA]</scope>
</reference>
<organism evidence="5 6">
    <name type="scientific">Scomber scombrus</name>
    <name type="common">Atlantic mackerel</name>
    <name type="synonym">Scomber vernalis</name>
    <dbReference type="NCBI Taxonomy" id="13677"/>
    <lineage>
        <taxon>Eukaryota</taxon>
        <taxon>Metazoa</taxon>
        <taxon>Chordata</taxon>
        <taxon>Craniata</taxon>
        <taxon>Vertebrata</taxon>
        <taxon>Euteleostomi</taxon>
        <taxon>Actinopterygii</taxon>
        <taxon>Neopterygii</taxon>
        <taxon>Teleostei</taxon>
        <taxon>Neoteleostei</taxon>
        <taxon>Acanthomorphata</taxon>
        <taxon>Pelagiaria</taxon>
        <taxon>Scombriformes</taxon>
        <taxon>Scombridae</taxon>
        <taxon>Scomber</taxon>
    </lineage>
</organism>
<dbReference type="PANTHER" id="PTHR16675:SF237">
    <property type="entry name" value="MHC CLASS I ANTIGEN TRANSCRIPT VARIANT 1-RELATED"/>
    <property type="match status" value="1"/>
</dbReference>
<dbReference type="PRINTS" id="PR01638">
    <property type="entry name" value="MHCCLASSI"/>
</dbReference>
<dbReference type="GO" id="GO:0006955">
    <property type="term" value="P:immune response"/>
    <property type="evidence" value="ECO:0007669"/>
    <property type="project" value="TreeGrafter"/>
</dbReference>
<name>A0AAV1QGU8_SCOSC</name>
<dbReference type="SUPFAM" id="SSF54452">
    <property type="entry name" value="MHC antigen-recognition domain"/>
    <property type="match status" value="1"/>
</dbReference>
<dbReference type="Pfam" id="PF00129">
    <property type="entry name" value="MHC_I"/>
    <property type="match status" value="1"/>
</dbReference>
<evidence type="ECO:0000313" key="6">
    <source>
        <dbReference type="Proteomes" id="UP001314229"/>
    </source>
</evidence>
<dbReference type="InterPro" id="IPR001039">
    <property type="entry name" value="MHC_I_a_a1/a2"/>
</dbReference>
<evidence type="ECO:0000259" key="4">
    <source>
        <dbReference type="Pfam" id="PF00129"/>
    </source>
</evidence>
<dbReference type="FunFam" id="3.30.500.10:FF:000001">
    <property type="entry name" value="H-2 class I histocompatibility antigen, alpha chain"/>
    <property type="match status" value="1"/>
</dbReference>